<protein>
    <submittedName>
        <fullName evidence="3">Polymerase</fullName>
    </submittedName>
</protein>
<evidence type="ECO:0000313" key="3">
    <source>
        <dbReference type="EMBL" id="OBR66803.1"/>
    </source>
</evidence>
<dbReference type="Proteomes" id="UP000092024">
    <property type="component" value="Unassembled WGS sequence"/>
</dbReference>
<dbReference type="AlphaFoldDB" id="A0A1A5YMM8"/>
<feature type="coiled-coil region" evidence="1">
    <location>
        <begin position="397"/>
        <end position="424"/>
    </location>
</feature>
<keyword evidence="4" id="KW-1185">Reference proteome</keyword>
<dbReference type="Pfam" id="PF20250">
    <property type="entry name" value="FapA_N"/>
    <property type="match status" value="1"/>
</dbReference>
<dbReference type="InterPro" id="IPR005646">
    <property type="entry name" value="FapA"/>
</dbReference>
<proteinExistence type="predicted"/>
<dbReference type="Pfam" id="PF03961">
    <property type="entry name" value="FapA"/>
    <property type="match status" value="1"/>
</dbReference>
<evidence type="ECO:0000313" key="4">
    <source>
        <dbReference type="Proteomes" id="UP000092024"/>
    </source>
</evidence>
<comment type="caution">
    <text evidence="3">The sequence shown here is derived from an EMBL/GenBank/DDBJ whole genome shotgun (WGS) entry which is preliminary data.</text>
</comment>
<dbReference type="InterPro" id="IPR046866">
    <property type="entry name" value="FapA_N"/>
</dbReference>
<sequence>MKVDNYQLESYLQVQTTVDKLSAFLLFSKMTDEFECTPAELELFVRSKGIVHGLRSDVLSQISNNPLAYCREQTLIAQGQSPGEGKDGMVRFTVSLGDEDKRPAEDQDGKVDFKQVSQLKNVMKGQLIAELVDPTPGPPGQTVTGEMIPPKLGKRARFKIGKNVVPGGDGTALYAAIDGMITLTEKGKINVFPVYEVNGDVNYGIGNIDFVGTVVIRGNVLNGFRVRASGDIRVIGGVEGAELESEGSIEVTGGILASNKGHVKAKGSVKSSFIQDAHVYAGEDVIIGQSIMHSSVKAGKSVVCSGAKGIIVGGNVQAGDLVAARTVGNAMSTATAIEVGVNPQLREELLELRASIKTNHEALDKTEKALVILDQLAAAGQLSPDRLAMRIKLNSTKRQNAAEIEEAKERMFEIEKTLEETGRSRVDVSGTVYPGVKIVIGRYTKFVKDSAQRISFRLMEGDIALVPYQPKG</sequence>
<dbReference type="PANTHER" id="PTHR38032:SF1">
    <property type="entry name" value="RNA-BINDING PROTEIN KHPB N-TERMINAL DOMAIN-CONTAINING PROTEIN"/>
    <property type="match status" value="1"/>
</dbReference>
<dbReference type="EMBL" id="LYPA01000043">
    <property type="protein sequence ID" value="OBR66803.1"/>
    <property type="molecule type" value="Genomic_DNA"/>
</dbReference>
<feature type="domain" description="Flagellar Assembly Protein A N-terminal region" evidence="2">
    <location>
        <begin position="13"/>
        <end position="184"/>
    </location>
</feature>
<organism evidence="3 4">
    <name type="scientific">Paenibacillus oryzae</name>
    <dbReference type="NCBI Taxonomy" id="1844972"/>
    <lineage>
        <taxon>Bacteria</taxon>
        <taxon>Bacillati</taxon>
        <taxon>Bacillota</taxon>
        <taxon>Bacilli</taxon>
        <taxon>Bacillales</taxon>
        <taxon>Paenibacillaceae</taxon>
        <taxon>Paenibacillus</taxon>
    </lineage>
</organism>
<dbReference type="InterPro" id="IPR046865">
    <property type="entry name" value="FapA_b_solenoid"/>
</dbReference>
<gene>
    <name evidence="3" type="ORF">A7K91_16330</name>
</gene>
<accession>A0A1A5YMM8</accession>
<evidence type="ECO:0000256" key="1">
    <source>
        <dbReference type="SAM" id="Coils"/>
    </source>
</evidence>
<name>A0A1A5YMM8_9BACL</name>
<dbReference type="STRING" id="1844972.A7K91_16330"/>
<reference evidence="3 4" key="1">
    <citation type="submission" date="2016-05" db="EMBL/GenBank/DDBJ databases">
        <title>Paenibacillus oryzae. sp. nov., isolated from the rice root.</title>
        <authorList>
            <person name="Zhang J."/>
            <person name="Zhang X."/>
        </authorList>
    </citation>
    <scope>NUCLEOTIDE SEQUENCE [LARGE SCALE GENOMIC DNA]</scope>
    <source>
        <strain evidence="3 4">1DrF-4</strain>
    </source>
</reference>
<evidence type="ECO:0000259" key="2">
    <source>
        <dbReference type="Pfam" id="PF20250"/>
    </source>
</evidence>
<keyword evidence="1" id="KW-0175">Coiled coil</keyword>
<dbReference type="PANTHER" id="PTHR38032">
    <property type="entry name" value="POLYMERASE-RELATED"/>
    <property type="match status" value="1"/>
</dbReference>
<dbReference type="OrthoDB" id="9816426at2"/>